<evidence type="ECO:0000313" key="2">
    <source>
        <dbReference type="EnsemblMetazoa" id="GAUT000505-PA"/>
    </source>
</evidence>
<evidence type="ECO:0000313" key="3">
    <source>
        <dbReference type="Proteomes" id="UP000078200"/>
    </source>
</evidence>
<feature type="compositionally biased region" description="Basic and acidic residues" evidence="1">
    <location>
        <begin position="67"/>
        <end position="76"/>
    </location>
</feature>
<evidence type="ECO:0000256" key="1">
    <source>
        <dbReference type="SAM" id="MobiDB-lite"/>
    </source>
</evidence>
<organism evidence="2 3">
    <name type="scientific">Glossina austeni</name>
    <name type="common">Savannah tsetse fly</name>
    <dbReference type="NCBI Taxonomy" id="7395"/>
    <lineage>
        <taxon>Eukaryota</taxon>
        <taxon>Metazoa</taxon>
        <taxon>Ecdysozoa</taxon>
        <taxon>Arthropoda</taxon>
        <taxon>Hexapoda</taxon>
        <taxon>Insecta</taxon>
        <taxon>Pterygota</taxon>
        <taxon>Neoptera</taxon>
        <taxon>Endopterygota</taxon>
        <taxon>Diptera</taxon>
        <taxon>Brachycera</taxon>
        <taxon>Muscomorpha</taxon>
        <taxon>Hippoboscoidea</taxon>
        <taxon>Glossinidae</taxon>
        <taxon>Glossina</taxon>
    </lineage>
</organism>
<dbReference type="EnsemblMetazoa" id="GAUT000505-RA">
    <property type="protein sequence ID" value="GAUT000505-PA"/>
    <property type="gene ID" value="GAUT000505"/>
</dbReference>
<sequence>MFQLRYCTTAKRALPKVATLVLKTTSSIVEEEDTCATDERREACTYVEAIVRRLKQSFATIEEVAEQEQRQQKNDNLEGTENTAREKHSKEIGEDGAKLQAKYAPPKSPNNGSGASEYMSTKAAPRLKVIIPAETPLSIDEKCSIMETCASGILNMMKDNILEDKTLTWYRHNNKQWMFWDKFKTDSLKFFPLPH</sequence>
<dbReference type="Proteomes" id="UP000078200">
    <property type="component" value="Unassembled WGS sequence"/>
</dbReference>
<name>A0A1A9UD48_GLOAU</name>
<feature type="compositionally biased region" description="Basic and acidic residues" evidence="1">
    <location>
        <begin position="83"/>
        <end position="97"/>
    </location>
</feature>
<feature type="region of interest" description="Disordered" evidence="1">
    <location>
        <begin position="66"/>
        <end position="118"/>
    </location>
</feature>
<dbReference type="AlphaFoldDB" id="A0A1A9UD48"/>
<reference evidence="2" key="1">
    <citation type="submission" date="2020-05" db="UniProtKB">
        <authorList>
            <consortium name="EnsemblMetazoa"/>
        </authorList>
    </citation>
    <scope>IDENTIFICATION</scope>
    <source>
        <strain evidence="2">TTRI</strain>
    </source>
</reference>
<keyword evidence="3" id="KW-1185">Reference proteome</keyword>
<protein>
    <submittedName>
        <fullName evidence="2">Uncharacterized protein</fullName>
    </submittedName>
</protein>
<proteinExistence type="predicted"/>
<dbReference type="VEuPathDB" id="VectorBase:GAUT000505"/>
<accession>A0A1A9UD48</accession>